<reference evidence="1 2" key="1">
    <citation type="journal article" date="2019" name="Int. J. Syst. Evol. Microbiol.">
        <title>Acidithiobacillus sulfuriphilus sp. nov.: an extremely acidophilic sulfur-oxidizing chemolithotroph isolated from a neutral pH environment.</title>
        <authorList>
            <person name="Falagan C."/>
            <person name="Moya-Beltran A."/>
            <person name="Castro M."/>
            <person name="Quatrini R."/>
            <person name="Johnson D.B."/>
        </authorList>
    </citation>
    <scope>NUCLEOTIDE SEQUENCE [LARGE SCALE GENOMIC DNA]</scope>
    <source>
        <strain evidence="1 2">CJ-2</strain>
    </source>
</reference>
<name>A0ACD5HL04_9PROT</name>
<evidence type="ECO:0000313" key="2">
    <source>
        <dbReference type="Proteomes" id="UP000271650"/>
    </source>
</evidence>
<accession>A0ACD5HL04</accession>
<proteinExistence type="predicted"/>
<keyword evidence="2" id="KW-1185">Reference proteome</keyword>
<gene>
    <name evidence="1" type="ORF">EC580_010615</name>
</gene>
<sequence>MKVLFLCTGNSCRSQMAEGWLRALGGGAVDAASAGIEAHGKNPRAIAAMAEIGIDISGQQSKIVTDEMLQADLVVTVCGHADEHCPVLPPQVRKVHWPIEDPARAEGDAAAVLARFREIRDEIGQRVRGLLRELQVAVHEPQGQALLVPGAGEWHMSLRVADLAVSTTFYTALLGVAPKDRAARYSTFLVPHLRLNLVLLVNDRGAPLDTYSLYHLGLAVPDKAAVVAAYWRAWALGVEVVKPPRSTWKGTPLHELWLRDPTGYLIEIYARMTAEDLQARPADDRETFLVEGTTGAG</sequence>
<dbReference type="EMBL" id="CP127527">
    <property type="protein sequence ID" value="XRI76407.1"/>
    <property type="molecule type" value="Genomic_DNA"/>
</dbReference>
<evidence type="ECO:0000313" key="1">
    <source>
        <dbReference type="EMBL" id="XRI76407.1"/>
    </source>
</evidence>
<dbReference type="Proteomes" id="UP000271650">
    <property type="component" value="Chromosome"/>
</dbReference>
<protein>
    <submittedName>
        <fullName evidence="1">VOC family protein</fullName>
    </submittedName>
</protein>
<organism evidence="1 2">
    <name type="scientific">Acidithiobacillus sulfuriphilus</name>
    <dbReference type="NCBI Taxonomy" id="1867749"/>
    <lineage>
        <taxon>Bacteria</taxon>
        <taxon>Pseudomonadati</taxon>
        <taxon>Pseudomonadota</taxon>
        <taxon>Acidithiobacillia</taxon>
        <taxon>Acidithiobacillales</taxon>
        <taxon>Acidithiobacillaceae</taxon>
        <taxon>Acidithiobacillus</taxon>
    </lineage>
</organism>